<feature type="domain" description="HTH gntR-type" evidence="4">
    <location>
        <begin position="9"/>
        <end position="76"/>
    </location>
</feature>
<name>A0A175RCE3_9HYPH</name>
<dbReference type="SUPFAM" id="SSF48008">
    <property type="entry name" value="GntR ligand-binding domain-like"/>
    <property type="match status" value="1"/>
</dbReference>
<dbReference type="Pfam" id="PF00392">
    <property type="entry name" value="GntR"/>
    <property type="match status" value="1"/>
</dbReference>
<dbReference type="InterPro" id="IPR036388">
    <property type="entry name" value="WH-like_DNA-bd_sf"/>
</dbReference>
<evidence type="ECO:0000256" key="2">
    <source>
        <dbReference type="ARBA" id="ARBA00023125"/>
    </source>
</evidence>
<dbReference type="STRING" id="401562.NS365_15420"/>
<dbReference type="SUPFAM" id="SSF46785">
    <property type="entry name" value="Winged helix' DNA-binding domain"/>
    <property type="match status" value="1"/>
</dbReference>
<accession>A0A175RCE3</accession>
<organism evidence="5 6">
    <name type="scientific">Aureimonas ureilytica</name>
    <dbReference type="NCBI Taxonomy" id="401562"/>
    <lineage>
        <taxon>Bacteria</taxon>
        <taxon>Pseudomonadati</taxon>
        <taxon>Pseudomonadota</taxon>
        <taxon>Alphaproteobacteria</taxon>
        <taxon>Hyphomicrobiales</taxon>
        <taxon>Aurantimonadaceae</taxon>
        <taxon>Aureimonas</taxon>
    </lineage>
</organism>
<dbReference type="Pfam" id="PF07729">
    <property type="entry name" value="FCD"/>
    <property type="match status" value="1"/>
</dbReference>
<dbReference type="PATRIC" id="fig|401562.3.peg.3581"/>
<dbReference type="Gene3D" id="1.10.10.10">
    <property type="entry name" value="Winged helix-like DNA-binding domain superfamily/Winged helix DNA-binding domain"/>
    <property type="match status" value="1"/>
</dbReference>
<dbReference type="Gene3D" id="1.20.120.530">
    <property type="entry name" value="GntR ligand-binding domain-like"/>
    <property type="match status" value="1"/>
</dbReference>
<comment type="caution">
    <text evidence="5">The sequence shown here is derived from an EMBL/GenBank/DDBJ whole genome shotgun (WGS) entry which is preliminary data.</text>
</comment>
<dbReference type="GO" id="GO:0003677">
    <property type="term" value="F:DNA binding"/>
    <property type="evidence" value="ECO:0007669"/>
    <property type="project" value="UniProtKB-KW"/>
</dbReference>
<dbReference type="InterPro" id="IPR008920">
    <property type="entry name" value="TF_FadR/GntR_C"/>
</dbReference>
<dbReference type="InterPro" id="IPR036390">
    <property type="entry name" value="WH_DNA-bd_sf"/>
</dbReference>
<keyword evidence="3" id="KW-0804">Transcription</keyword>
<dbReference type="EMBL" id="LDPZ01000005">
    <property type="protein sequence ID" value="KTQ98043.1"/>
    <property type="molecule type" value="Genomic_DNA"/>
</dbReference>
<dbReference type="AlphaFoldDB" id="A0A175RCE3"/>
<protein>
    <submittedName>
        <fullName evidence="5">GntR family transcriptional regulator</fullName>
    </submittedName>
</protein>
<dbReference type="SMART" id="SM00345">
    <property type="entry name" value="HTH_GNTR"/>
    <property type="match status" value="1"/>
</dbReference>
<dbReference type="RefSeq" id="WP_058633675.1">
    <property type="nucleotide sequence ID" value="NZ_LDPZ01000005.1"/>
</dbReference>
<dbReference type="InterPro" id="IPR011711">
    <property type="entry name" value="GntR_C"/>
</dbReference>
<keyword evidence="2" id="KW-0238">DNA-binding</keyword>
<dbReference type="Proteomes" id="UP000078272">
    <property type="component" value="Unassembled WGS sequence"/>
</dbReference>
<gene>
    <name evidence="5" type="ORF">NS226_02250</name>
</gene>
<dbReference type="PRINTS" id="PR00035">
    <property type="entry name" value="HTHGNTR"/>
</dbReference>
<evidence type="ECO:0000259" key="4">
    <source>
        <dbReference type="PROSITE" id="PS50949"/>
    </source>
</evidence>
<dbReference type="InterPro" id="IPR000524">
    <property type="entry name" value="Tscrpt_reg_HTH_GntR"/>
</dbReference>
<dbReference type="CDD" id="cd07377">
    <property type="entry name" value="WHTH_GntR"/>
    <property type="match status" value="1"/>
</dbReference>
<dbReference type="PROSITE" id="PS50949">
    <property type="entry name" value="HTH_GNTR"/>
    <property type="match status" value="1"/>
</dbReference>
<dbReference type="PANTHER" id="PTHR43537:SF45">
    <property type="entry name" value="GNTR FAMILY REGULATORY PROTEIN"/>
    <property type="match status" value="1"/>
</dbReference>
<evidence type="ECO:0000256" key="3">
    <source>
        <dbReference type="ARBA" id="ARBA00023163"/>
    </source>
</evidence>
<evidence type="ECO:0000313" key="5">
    <source>
        <dbReference type="EMBL" id="KTQ98043.1"/>
    </source>
</evidence>
<keyword evidence="1" id="KW-0805">Transcription regulation</keyword>
<dbReference type="PANTHER" id="PTHR43537">
    <property type="entry name" value="TRANSCRIPTIONAL REGULATOR, GNTR FAMILY"/>
    <property type="match status" value="1"/>
</dbReference>
<sequence>MSAVASNTTSLIARVAEGLRDRIIAGELKPGERLSETALAASFDVSRNTLREVFRLLTKDGLLRHEPHRGVFVSVPSAASILDIYRARRMLEGRALAGAYPGHPAVARMRAAVAEARACCEEKDWQGVGSANMRFHAAVVDLADSQRLSGFYAQVAAELRLCFGQLRDPELLHAPYIEMNAAILADVEAGRMREASEAMERYLAQSERTILAALARVTPGG</sequence>
<dbReference type="SMART" id="SM00895">
    <property type="entry name" value="FCD"/>
    <property type="match status" value="1"/>
</dbReference>
<proteinExistence type="predicted"/>
<evidence type="ECO:0000313" key="6">
    <source>
        <dbReference type="Proteomes" id="UP000078272"/>
    </source>
</evidence>
<dbReference type="GO" id="GO:0003700">
    <property type="term" value="F:DNA-binding transcription factor activity"/>
    <property type="evidence" value="ECO:0007669"/>
    <property type="project" value="InterPro"/>
</dbReference>
<evidence type="ECO:0000256" key="1">
    <source>
        <dbReference type="ARBA" id="ARBA00023015"/>
    </source>
</evidence>
<reference evidence="5 6" key="1">
    <citation type="journal article" date="2016" name="Front. Microbiol.">
        <title>Genomic Resource of Rice Seed Associated Bacteria.</title>
        <authorList>
            <person name="Midha S."/>
            <person name="Bansal K."/>
            <person name="Sharma S."/>
            <person name="Kumar N."/>
            <person name="Patil P.P."/>
            <person name="Chaudhry V."/>
            <person name="Patil P.B."/>
        </authorList>
    </citation>
    <scope>NUCLEOTIDE SEQUENCE [LARGE SCALE GENOMIC DNA]</scope>
    <source>
        <strain evidence="5 6">NS226</strain>
    </source>
</reference>